<evidence type="ECO:0000256" key="1">
    <source>
        <dbReference type="ARBA" id="ARBA00004613"/>
    </source>
</evidence>
<dbReference type="GO" id="GO:0042742">
    <property type="term" value="P:defense response to bacterium"/>
    <property type="evidence" value="ECO:0007669"/>
    <property type="project" value="UniProtKB-KW"/>
</dbReference>
<accession>A0A498NWV1</accession>
<proteinExistence type="inferred from homology"/>
<keyword evidence="7" id="KW-0044">Antibiotic</keyword>
<dbReference type="PANTHER" id="PTHR16877">
    <property type="entry name" value="HEPCIDIN"/>
    <property type="match status" value="1"/>
</dbReference>
<evidence type="ECO:0000313" key="10">
    <source>
        <dbReference type="Proteomes" id="UP000290572"/>
    </source>
</evidence>
<dbReference type="AlphaFoldDB" id="A0A498NWV1"/>
<dbReference type="OrthoDB" id="9428792at2759"/>
<dbReference type="PANTHER" id="PTHR16877:SF0">
    <property type="entry name" value="HEPCIDIN"/>
    <property type="match status" value="1"/>
</dbReference>
<dbReference type="GO" id="GO:0005179">
    <property type="term" value="F:hormone activity"/>
    <property type="evidence" value="ECO:0007669"/>
    <property type="project" value="UniProtKB-KW"/>
</dbReference>
<comment type="similarity">
    <text evidence="2">Belongs to the hepcidin family.</text>
</comment>
<dbReference type="EMBL" id="QBIY01009948">
    <property type="protein sequence ID" value="RXN35984.1"/>
    <property type="molecule type" value="Genomic_DNA"/>
</dbReference>
<evidence type="ECO:0000256" key="7">
    <source>
        <dbReference type="ARBA" id="ARBA00023022"/>
    </source>
</evidence>
<keyword evidence="5" id="KW-0372">Hormone</keyword>
<organism evidence="9 10">
    <name type="scientific">Labeo rohita</name>
    <name type="common">Indian major carp</name>
    <name type="synonym">Cyprinus rohita</name>
    <dbReference type="NCBI Taxonomy" id="84645"/>
    <lineage>
        <taxon>Eukaryota</taxon>
        <taxon>Metazoa</taxon>
        <taxon>Chordata</taxon>
        <taxon>Craniata</taxon>
        <taxon>Vertebrata</taxon>
        <taxon>Euteleostomi</taxon>
        <taxon>Actinopterygii</taxon>
        <taxon>Neopterygii</taxon>
        <taxon>Teleostei</taxon>
        <taxon>Ostariophysi</taxon>
        <taxon>Cypriniformes</taxon>
        <taxon>Cyprinidae</taxon>
        <taxon>Labeoninae</taxon>
        <taxon>Labeonini</taxon>
        <taxon>Labeo</taxon>
    </lineage>
</organism>
<keyword evidence="8" id="KW-1015">Disulfide bond</keyword>
<name>A0A498NWV1_LABRO</name>
<evidence type="ECO:0000256" key="3">
    <source>
        <dbReference type="ARBA" id="ARBA00022525"/>
    </source>
</evidence>
<evidence type="ECO:0000256" key="6">
    <source>
        <dbReference type="ARBA" id="ARBA00022729"/>
    </source>
</evidence>
<keyword evidence="3" id="KW-0964">Secreted</keyword>
<comment type="caution">
    <text evidence="9">The sequence shown here is derived from an EMBL/GenBank/DDBJ whole genome shotgun (WGS) entry which is preliminary data.</text>
</comment>
<evidence type="ECO:0000256" key="5">
    <source>
        <dbReference type="ARBA" id="ARBA00022702"/>
    </source>
</evidence>
<dbReference type="GO" id="GO:0005576">
    <property type="term" value="C:extracellular region"/>
    <property type="evidence" value="ECO:0007669"/>
    <property type="project" value="UniProtKB-SubCell"/>
</dbReference>
<dbReference type="GO" id="GO:0006879">
    <property type="term" value="P:intracellular iron ion homeostasis"/>
    <property type="evidence" value="ECO:0007669"/>
    <property type="project" value="InterPro"/>
</dbReference>
<keyword evidence="4" id="KW-0929">Antimicrobial</keyword>
<comment type="subcellular location">
    <subcellularLocation>
        <location evidence="1">Secreted</location>
    </subcellularLocation>
</comment>
<dbReference type="InterPro" id="IPR010500">
    <property type="entry name" value="Hepcidin"/>
</dbReference>
<gene>
    <name evidence="9" type="ORF">ROHU_003362</name>
</gene>
<evidence type="ECO:0000256" key="4">
    <source>
        <dbReference type="ARBA" id="ARBA00022529"/>
    </source>
</evidence>
<evidence type="ECO:0000313" key="9">
    <source>
        <dbReference type="EMBL" id="RXN35984.1"/>
    </source>
</evidence>
<protein>
    <submittedName>
        <fullName evidence="9">Hepcidin</fullName>
    </submittedName>
</protein>
<keyword evidence="10" id="KW-1185">Reference proteome</keyword>
<sequence>MSRRKSRPKRRTEEKKPSSNLEYISSSRRTTFILTEVKMKFTRVALAAAVVIACVCVLQTTAVPFTQQAEDEHHVESETPQVNELMTETSQEQTNPLALFRTKRQSHLSLCRYCCNCCRNKGCGYCCKF</sequence>
<dbReference type="Proteomes" id="UP000290572">
    <property type="component" value="Unassembled WGS sequence"/>
</dbReference>
<evidence type="ECO:0000256" key="8">
    <source>
        <dbReference type="ARBA" id="ARBA00023157"/>
    </source>
</evidence>
<dbReference type="Pfam" id="PF06446">
    <property type="entry name" value="Hepcidin"/>
    <property type="match status" value="1"/>
</dbReference>
<reference evidence="9 10" key="1">
    <citation type="submission" date="2018-03" db="EMBL/GenBank/DDBJ databases">
        <title>Draft genome sequence of Rohu Carp (Labeo rohita).</title>
        <authorList>
            <person name="Das P."/>
            <person name="Kushwaha B."/>
            <person name="Joshi C.G."/>
            <person name="Kumar D."/>
            <person name="Nagpure N.S."/>
            <person name="Sahoo L."/>
            <person name="Das S.P."/>
            <person name="Bit A."/>
            <person name="Patnaik S."/>
            <person name="Meher P.K."/>
            <person name="Jayasankar P."/>
            <person name="Koringa P.G."/>
            <person name="Patel N.V."/>
            <person name="Hinsu A.T."/>
            <person name="Kumar R."/>
            <person name="Pandey M."/>
            <person name="Agarwal S."/>
            <person name="Srivastava S."/>
            <person name="Singh M."/>
            <person name="Iquebal M.A."/>
            <person name="Jaiswal S."/>
            <person name="Angadi U.B."/>
            <person name="Kumar N."/>
            <person name="Raza M."/>
            <person name="Shah T.M."/>
            <person name="Rai A."/>
            <person name="Jena J.K."/>
        </authorList>
    </citation>
    <scope>NUCLEOTIDE SEQUENCE [LARGE SCALE GENOMIC DNA]</scope>
    <source>
        <strain evidence="9">DASCIFA01</strain>
        <tissue evidence="9">Testis</tissue>
    </source>
</reference>
<evidence type="ECO:0000256" key="2">
    <source>
        <dbReference type="ARBA" id="ARBA00008022"/>
    </source>
</evidence>
<keyword evidence="6" id="KW-0732">Signal</keyword>
<dbReference type="STRING" id="84645.A0A498NWV1"/>